<keyword evidence="1" id="KW-0812">Transmembrane</keyword>
<gene>
    <name evidence="2" type="ORF">IAB31_11345</name>
</gene>
<keyword evidence="1" id="KW-1133">Transmembrane helix</keyword>
<dbReference type="AlphaFoldDB" id="A0A9D1D9X7"/>
<evidence type="ECO:0000313" key="2">
    <source>
        <dbReference type="EMBL" id="HIR14504.1"/>
    </source>
</evidence>
<protein>
    <recommendedName>
        <fullName evidence="4">DUF3784 domain-containing protein</fullName>
    </recommendedName>
</protein>
<sequence length="117" mass="12769">MGSNSIYMLMDLLIAGCGVYVVYNYIAMYVSKSIKSSVLFPKDLNISKCKDVQGFIKYIGISQVAFGLAAILSGGLGLYQDYTGTASAGAYLLTVAIFLIFAAWYSIAMKKALKIYW</sequence>
<evidence type="ECO:0000313" key="3">
    <source>
        <dbReference type="Proteomes" id="UP000886757"/>
    </source>
</evidence>
<keyword evidence="1" id="KW-0472">Membrane</keyword>
<proteinExistence type="predicted"/>
<accession>A0A9D1D9X7</accession>
<reference evidence="2" key="1">
    <citation type="submission" date="2020-10" db="EMBL/GenBank/DDBJ databases">
        <authorList>
            <person name="Gilroy R."/>
        </authorList>
    </citation>
    <scope>NUCLEOTIDE SEQUENCE</scope>
    <source>
        <strain evidence="2">ChiSjej4B22-8148</strain>
    </source>
</reference>
<dbReference type="Proteomes" id="UP000886757">
    <property type="component" value="Unassembled WGS sequence"/>
</dbReference>
<feature type="transmembrane region" description="Helical" evidence="1">
    <location>
        <begin position="55"/>
        <end position="76"/>
    </location>
</feature>
<evidence type="ECO:0008006" key="4">
    <source>
        <dbReference type="Google" id="ProtNLM"/>
    </source>
</evidence>
<feature type="transmembrane region" description="Helical" evidence="1">
    <location>
        <begin position="6"/>
        <end position="26"/>
    </location>
</feature>
<organism evidence="2 3">
    <name type="scientific">Candidatus Choladousia intestinavium</name>
    <dbReference type="NCBI Taxonomy" id="2840727"/>
    <lineage>
        <taxon>Bacteria</taxon>
        <taxon>Bacillati</taxon>
        <taxon>Bacillota</taxon>
        <taxon>Clostridia</taxon>
        <taxon>Lachnospirales</taxon>
        <taxon>Lachnospiraceae</taxon>
        <taxon>Lachnospiraceae incertae sedis</taxon>
        <taxon>Candidatus Choladousia</taxon>
    </lineage>
</organism>
<reference evidence="2" key="2">
    <citation type="journal article" date="2021" name="PeerJ">
        <title>Extensive microbial diversity within the chicken gut microbiome revealed by metagenomics and culture.</title>
        <authorList>
            <person name="Gilroy R."/>
            <person name="Ravi A."/>
            <person name="Getino M."/>
            <person name="Pursley I."/>
            <person name="Horton D.L."/>
            <person name="Alikhan N.F."/>
            <person name="Baker D."/>
            <person name="Gharbi K."/>
            <person name="Hall N."/>
            <person name="Watson M."/>
            <person name="Adriaenssens E.M."/>
            <person name="Foster-Nyarko E."/>
            <person name="Jarju S."/>
            <person name="Secka A."/>
            <person name="Antonio M."/>
            <person name="Oren A."/>
            <person name="Chaudhuri R.R."/>
            <person name="La Ragione R."/>
            <person name="Hildebrand F."/>
            <person name="Pallen M.J."/>
        </authorList>
    </citation>
    <scope>NUCLEOTIDE SEQUENCE</scope>
    <source>
        <strain evidence="2">ChiSjej4B22-8148</strain>
    </source>
</reference>
<comment type="caution">
    <text evidence="2">The sequence shown here is derived from an EMBL/GenBank/DDBJ whole genome shotgun (WGS) entry which is preliminary data.</text>
</comment>
<dbReference type="EMBL" id="DVGK01000126">
    <property type="protein sequence ID" value="HIR14504.1"/>
    <property type="molecule type" value="Genomic_DNA"/>
</dbReference>
<evidence type="ECO:0000256" key="1">
    <source>
        <dbReference type="SAM" id="Phobius"/>
    </source>
</evidence>
<feature type="transmembrane region" description="Helical" evidence="1">
    <location>
        <begin position="88"/>
        <end position="107"/>
    </location>
</feature>
<name>A0A9D1D9X7_9FIRM</name>